<protein>
    <submittedName>
        <fullName evidence="3">Putative UDP-galactose:ceramide 1-beta-galactosyltransferase</fullName>
    </submittedName>
</protein>
<proteinExistence type="predicted"/>
<dbReference type="eggNOG" id="KOG1192">
    <property type="taxonomic scope" value="Eukaryota"/>
</dbReference>
<evidence type="ECO:0000256" key="1">
    <source>
        <dbReference type="ARBA" id="ARBA00022679"/>
    </source>
</evidence>
<sequence length="449" mass="49506">MPARRILFLTNSELGQCNVALAVAEEFLRRGGFAVHIGSFKQLAPLVEDMNQRLHCGQAAIFHQVPGPSMKDLADRVPCDHISHRPGVRGSVQGYRKVFGILQNWRPAEYLEAYRACGLMIEDLRPNIVVIDPIFQPGLDVCRNTTVRVAIIWPVPLKDVVIGIQPKGAILCRYPATGSGFPFPVPLSLVLLNIFLIVRALLMMATAKPEPDKLQGGKRPSGRSPFPLIQAYTKNWLNLTPAFEELDFPLNVPNNVISCGPVLRGHLPLSKADAEIEAWHAKPTILISLGSHAPLSETNALQMAKAIQAENSKKFNEILRPSIEKGSVRIVSWIRADIMSILDSERVVAFVHHGGANSFFEACKAGVSQVVLPQWLDTYDCATRVEWLGIGVNGSRAAAPDIDAEELSQALCRVLTDENIRSRARAVKTLCKEEGRVKAHDEILEFCTQ</sequence>
<dbReference type="EMBL" id="KB644409">
    <property type="protein sequence ID" value="EPS27025.1"/>
    <property type="molecule type" value="Genomic_DNA"/>
</dbReference>
<dbReference type="PANTHER" id="PTHR48050">
    <property type="entry name" value="STEROL 3-BETA-GLUCOSYLTRANSFERASE"/>
    <property type="match status" value="1"/>
</dbReference>
<keyword evidence="4" id="KW-1185">Reference proteome</keyword>
<organism evidence="3 4">
    <name type="scientific">Penicillium oxalicum (strain 114-2 / CGMCC 5302)</name>
    <name type="common">Penicillium decumbens</name>
    <dbReference type="NCBI Taxonomy" id="933388"/>
    <lineage>
        <taxon>Eukaryota</taxon>
        <taxon>Fungi</taxon>
        <taxon>Dikarya</taxon>
        <taxon>Ascomycota</taxon>
        <taxon>Pezizomycotina</taxon>
        <taxon>Eurotiomycetes</taxon>
        <taxon>Eurotiomycetidae</taxon>
        <taxon>Eurotiales</taxon>
        <taxon>Aspergillaceae</taxon>
        <taxon>Penicillium</taxon>
    </lineage>
</organism>
<evidence type="ECO:0000313" key="3">
    <source>
        <dbReference type="EMBL" id="EPS27025.1"/>
    </source>
</evidence>
<dbReference type="InterPro" id="IPR050426">
    <property type="entry name" value="Glycosyltransferase_28"/>
</dbReference>
<dbReference type="HOGENOM" id="CLU_031484_0_0_1"/>
<dbReference type="PhylomeDB" id="S7Z8U7"/>
<dbReference type="GO" id="GO:0008194">
    <property type="term" value="F:UDP-glycosyltransferase activity"/>
    <property type="evidence" value="ECO:0007669"/>
    <property type="project" value="InterPro"/>
</dbReference>
<keyword evidence="3" id="KW-0328">Glycosyltransferase</keyword>
<name>S7Z8U7_PENO1</name>
<keyword evidence="1 3" id="KW-0808">Transferase</keyword>
<dbReference type="Gene3D" id="3.40.50.2000">
    <property type="entry name" value="Glycogen Phosphorylase B"/>
    <property type="match status" value="2"/>
</dbReference>
<dbReference type="GO" id="GO:0016758">
    <property type="term" value="F:hexosyltransferase activity"/>
    <property type="evidence" value="ECO:0007669"/>
    <property type="project" value="UniProtKB-ARBA"/>
</dbReference>
<dbReference type="SUPFAM" id="SSF53756">
    <property type="entry name" value="UDP-Glycosyltransferase/glycogen phosphorylase"/>
    <property type="match status" value="1"/>
</dbReference>
<dbReference type="InterPro" id="IPR002213">
    <property type="entry name" value="UDP_glucos_trans"/>
</dbReference>
<evidence type="ECO:0000259" key="2">
    <source>
        <dbReference type="Pfam" id="PF06722"/>
    </source>
</evidence>
<dbReference type="PANTHER" id="PTHR48050:SF13">
    <property type="entry name" value="STEROL 3-BETA-GLUCOSYLTRANSFERASE UGT80A2"/>
    <property type="match status" value="1"/>
</dbReference>
<dbReference type="Pfam" id="PF06722">
    <property type="entry name" value="EryCIII-like_C"/>
    <property type="match status" value="1"/>
</dbReference>
<dbReference type="STRING" id="933388.S7Z8U7"/>
<dbReference type="Proteomes" id="UP000019376">
    <property type="component" value="Unassembled WGS sequence"/>
</dbReference>
<dbReference type="AlphaFoldDB" id="S7Z8U7"/>
<reference evidence="3 4" key="1">
    <citation type="journal article" date="2013" name="PLoS ONE">
        <title>Genomic and secretomic analyses reveal unique features of the lignocellulolytic enzyme system of Penicillium decumbens.</title>
        <authorList>
            <person name="Liu G."/>
            <person name="Zhang L."/>
            <person name="Wei X."/>
            <person name="Zou G."/>
            <person name="Qin Y."/>
            <person name="Ma L."/>
            <person name="Li J."/>
            <person name="Zheng H."/>
            <person name="Wang S."/>
            <person name="Wang C."/>
            <person name="Xun L."/>
            <person name="Zhao G.-P."/>
            <person name="Zhou Z."/>
            <person name="Qu Y."/>
        </authorList>
    </citation>
    <scope>NUCLEOTIDE SEQUENCE [LARGE SCALE GENOMIC DNA]</scope>
    <source>
        <strain evidence="4">114-2 / CGMCC 5302</strain>
    </source>
</reference>
<accession>S7Z8U7</accession>
<feature type="domain" description="Erythromycin biosynthesis protein CIII-like C-terminal" evidence="2">
    <location>
        <begin position="326"/>
        <end position="427"/>
    </location>
</feature>
<gene>
    <name evidence="3" type="ORF">PDE_01966</name>
</gene>
<dbReference type="CDD" id="cd03784">
    <property type="entry name" value="GT1_Gtf-like"/>
    <property type="match status" value="1"/>
</dbReference>
<dbReference type="OrthoDB" id="5835829at2759"/>
<evidence type="ECO:0000313" key="4">
    <source>
        <dbReference type="Proteomes" id="UP000019376"/>
    </source>
</evidence>
<dbReference type="InterPro" id="IPR010610">
    <property type="entry name" value="EryCIII-like_C"/>
</dbReference>